<evidence type="ECO:0000313" key="2">
    <source>
        <dbReference type="EMBL" id="GGA38259.1"/>
    </source>
</evidence>
<dbReference type="AlphaFoldDB" id="A0A916VUS4"/>
<evidence type="ECO:0000256" key="1">
    <source>
        <dbReference type="SAM" id="MobiDB-lite"/>
    </source>
</evidence>
<dbReference type="Proteomes" id="UP000596977">
    <property type="component" value="Unassembled WGS sequence"/>
</dbReference>
<keyword evidence="3" id="KW-1185">Reference proteome</keyword>
<accession>A0A916VUS4</accession>
<dbReference type="EMBL" id="BMKB01000001">
    <property type="protein sequence ID" value="GGA38259.1"/>
    <property type="molecule type" value="Genomic_DNA"/>
</dbReference>
<protein>
    <submittedName>
        <fullName evidence="2">Uncharacterized protein</fullName>
    </submittedName>
</protein>
<sequence length="56" mass="6219">MRRFYKGAASFAFHTVFQAESGKDEKQSRVPGWARTGKPAIEKGQPWGMAGSPETF</sequence>
<proteinExistence type="predicted"/>
<feature type="region of interest" description="Disordered" evidence="1">
    <location>
        <begin position="21"/>
        <end position="56"/>
    </location>
</feature>
<name>A0A916VUS4_9HYPH</name>
<gene>
    <name evidence="2" type="ORF">GCM10011499_04560</name>
</gene>
<evidence type="ECO:0000313" key="3">
    <source>
        <dbReference type="Proteomes" id="UP000596977"/>
    </source>
</evidence>
<reference evidence="2 3" key="1">
    <citation type="journal article" date="2014" name="Int. J. Syst. Evol. Microbiol.">
        <title>Complete genome sequence of Corynebacterium casei LMG S-19264T (=DSM 44701T), isolated from a smear-ripened cheese.</title>
        <authorList>
            <consortium name="US DOE Joint Genome Institute (JGI-PGF)"/>
            <person name="Walter F."/>
            <person name="Albersmeier A."/>
            <person name="Kalinowski J."/>
            <person name="Ruckert C."/>
        </authorList>
    </citation>
    <scope>NUCLEOTIDE SEQUENCE [LARGE SCALE GENOMIC DNA]</scope>
    <source>
        <strain evidence="2 3">CGMCC 1.15896</strain>
    </source>
</reference>
<comment type="caution">
    <text evidence="2">The sequence shown here is derived from an EMBL/GenBank/DDBJ whole genome shotgun (WGS) entry which is preliminary data.</text>
</comment>
<organism evidence="2 3">
    <name type="scientific">Pelagibacterium lentulum</name>
    <dbReference type="NCBI Taxonomy" id="2029865"/>
    <lineage>
        <taxon>Bacteria</taxon>
        <taxon>Pseudomonadati</taxon>
        <taxon>Pseudomonadota</taxon>
        <taxon>Alphaproteobacteria</taxon>
        <taxon>Hyphomicrobiales</taxon>
        <taxon>Devosiaceae</taxon>
        <taxon>Pelagibacterium</taxon>
    </lineage>
</organism>